<dbReference type="EMBL" id="CM000764">
    <property type="protein sequence ID" value="KXG28311.1"/>
    <property type="molecule type" value="Genomic_DNA"/>
</dbReference>
<feature type="region of interest" description="Disordered" evidence="1">
    <location>
        <begin position="46"/>
        <end position="187"/>
    </location>
</feature>
<gene>
    <name evidence="2" type="ORF">SORBI_3005G108500</name>
</gene>
<dbReference type="AlphaFoldDB" id="A0A1B6PRL8"/>
<feature type="compositionally biased region" description="Polar residues" evidence="1">
    <location>
        <begin position="167"/>
        <end position="178"/>
    </location>
</feature>
<dbReference type="Proteomes" id="UP000000768">
    <property type="component" value="Chromosome 5"/>
</dbReference>
<evidence type="ECO:0000313" key="3">
    <source>
        <dbReference type="Proteomes" id="UP000000768"/>
    </source>
</evidence>
<protein>
    <submittedName>
        <fullName evidence="2">Uncharacterized protein</fullName>
    </submittedName>
</protein>
<keyword evidence="3" id="KW-1185">Reference proteome</keyword>
<reference evidence="3" key="2">
    <citation type="journal article" date="2018" name="Plant J.">
        <title>The Sorghum bicolor reference genome: improved assembly, gene annotations, a transcriptome atlas, and signatures of genome organization.</title>
        <authorList>
            <person name="McCormick R.F."/>
            <person name="Truong S.K."/>
            <person name="Sreedasyam A."/>
            <person name="Jenkins J."/>
            <person name="Shu S."/>
            <person name="Sims D."/>
            <person name="Kennedy M."/>
            <person name="Amirebrahimi M."/>
            <person name="Weers B.D."/>
            <person name="McKinley B."/>
            <person name="Mattison A."/>
            <person name="Morishige D.T."/>
            <person name="Grimwood J."/>
            <person name="Schmutz J."/>
            <person name="Mullet J.E."/>
        </authorList>
    </citation>
    <scope>NUCLEOTIDE SEQUENCE [LARGE SCALE GENOMIC DNA]</scope>
    <source>
        <strain evidence="3">cv. BTx623</strain>
    </source>
</reference>
<name>A0A1B6PRL8_SORBI</name>
<sequence>MWWSTGARVLGFAAARCNGVYIHATFHSWPEDKIVGLLPLIRKTAAPSESGGIRRRRRRLRGIPAAQRRRHLPRGHRQRRLGIRAGQAGPTMTPSRRPAAEAARHPPRHPRAARASPRRSAFPSPHRLSFPAPVRASAPGSSPSRCLLASSLHGRRRRPHRPILFSISHSQTKQSTAATPCVNRPPP</sequence>
<evidence type="ECO:0000256" key="1">
    <source>
        <dbReference type="SAM" id="MobiDB-lite"/>
    </source>
</evidence>
<proteinExistence type="predicted"/>
<evidence type="ECO:0000313" key="2">
    <source>
        <dbReference type="EMBL" id="KXG28311.1"/>
    </source>
</evidence>
<accession>A0A1B6PRL8</accession>
<organism evidence="2 3">
    <name type="scientific">Sorghum bicolor</name>
    <name type="common">Sorghum</name>
    <name type="synonym">Sorghum vulgare</name>
    <dbReference type="NCBI Taxonomy" id="4558"/>
    <lineage>
        <taxon>Eukaryota</taxon>
        <taxon>Viridiplantae</taxon>
        <taxon>Streptophyta</taxon>
        <taxon>Embryophyta</taxon>
        <taxon>Tracheophyta</taxon>
        <taxon>Spermatophyta</taxon>
        <taxon>Magnoliopsida</taxon>
        <taxon>Liliopsida</taxon>
        <taxon>Poales</taxon>
        <taxon>Poaceae</taxon>
        <taxon>PACMAD clade</taxon>
        <taxon>Panicoideae</taxon>
        <taxon>Andropogonodae</taxon>
        <taxon>Andropogoneae</taxon>
        <taxon>Sorghinae</taxon>
        <taxon>Sorghum</taxon>
    </lineage>
</organism>
<reference evidence="2 3" key="1">
    <citation type="journal article" date="2009" name="Nature">
        <title>The Sorghum bicolor genome and the diversification of grasses.</title>
        <authorList>
            <person name="Paterson A.H."/>
            <person name="Bowers J.E."/>
            <person name="Bruggmann R."/>
            <person name="Dubchak I."/>
            <person name="Grimwood J."/>
            <person name="Gundlach H."/>
            <person name="Haberer G."/>
            <person name="Hellsten U."/>
            <person name="Mitros T."/>
            <person name="Poliakov A."/>
            <person name="Schmutz J."/>
            <person name="Spannagl M."/>
            <person name="Tang H."/>
            <person name="Wang X."/>
            <person name="Wicker T."/>
            <person name="Bharti A.K."/>
            <person name="Chapman J."/>
            <person name="Feltus F.A."/>
            <person name="Gowik U."/>
            <person name="Grigoriev I.V."/>
            <person name="Lyons E."/>
            <person name="Maher C.A."/>
            <person name="Martis M."/>
            <person name="Narechania A."/>
            <person name="Otillar R.P."/>
            <person name="Penning B.W."/>
            <person name="Salamov A.A."/>
            <person name="Wang Y."/>
            <person name="Zhang L."/>
            <person name="Carpita N.C."/>
            <person name="Freeling M."/>
            <person name="Gingle A.R."/>
            <person name="Hash C.T."/>
            <person name="Keller B."/>
            <person name="Klein P."/>
            <person name="Kresovich S."/>
            <person name="McCann M.C."/>
            <person name="Ming R."/>
            <person name="Peterson D.G."/>
            <person name="Mehboob-ur-Rahman"/>
            <person name="Ware D."/>
            <person name="Westhoff P."/>
            <person name="Mayer K.F."/>
            <person name="Messing J."/>
            <person name="Rokhsar D.S."/>
        </authorList>
    </citation>
    <scope>NUCLEOTIDE SEQUENCE [LARGE SCALE GENOMIC DNA]</scope>
    <source>
        <strain evidence="3">cv. BTx623</strain>
    </source>
</reference>
<feature type="compositionally biased region" description="Low complexity" evidence="1">
    <location>
        <begin position="113"/>
        <end position="127"/>
    </location>
</feature>
<dbReference type="InParanoid" id="A0A1B6PRL8"/>
<dbReference type="Gramene" id="KXG28311">
    <property type="protein sequence ID" value="KXG28311"/>
    <property type="gene ID" value="SORBI_3005G108500"/>
</dbReference>
<feature type="compositionally biased region" description="Basic residues" evidence="1">
    <location>
        <begin position="53"/>
        <end position="82"/>
    </location>
</feature>